<evidence type="ECO:0000313" key="1">
    <source>
        <dbReference type="EMBL" id="KAF9733309.1"/>
    </source>
</evidence>
<keyword evidence="2" id="KW-1185">Reference proteome</keyword>
<reference evidence="1" key="1">
    <citation type="journal article" date="2020" name="Mol. Plant Microbe Interact.">
        <title>Genome Sequence of the Biocontrol Agent Coniothyrium minitans strain Conio (IMI 134523).</title>
        <authorList>
            <person name="Patel D."/>
            <person name="Shittu T.A."/>
            <person name="Baroncelli R."/>
            <person name="Muthumeenakshi S."/>
            <person name="Osborne T.H."/>
            <person name="Janganan T.K."/>
            <person name="Sreenivasaprasad S."/>
        </authorList>
    </citation>
    <scope>NUCLEOTIDE SEQUENCE</scope>
    <source>
        <strain evidence="1">Conio</strain>
    </source>
</reference>
<name>A0A9P6GFN5_9PLEO</name>
<dbReference type="EMBL" id="WJXW01000009">
    <property type="protein sequence ID" value="KAF9733309.1"/>
    <property type="molecule type" value="Genomic_DNA"/>
</dbReference>
<comment type="caution">
    <text evidence="1">The sequence shown here is derived from an EMBL/GenBank/DDBJ whole genome shotgun (WGS) entry which is preliminary data.</text>
</comment>
<gene>
    <name evidence="1" type="ORF">PMIN01_08992</name>
</gene>
<proteinExistence type="predicted"/>
<protein>
    <submittedName>
        <fullName evidence="1">Uncharacterized protein</fullName>
    </submittedName>
</protein>
<sequence>MGQLQPPSTAPIGRPDQLAASDSVQSCRQRAPCAARELPLFHDLHGHSPQVGSQLVRAALERPLSLHVDRTTACEILDRKIPDVISNTGLLGASQFATRTARFLPSAVGIHFCHCQLGNNRLEIRSSMANFATTMPLLGAQLRLAGGRPPVTTIASAAVHKAFITPVALFPPHSNAAAPPSEVSPAGPALVRWPVA</sequence>
<dbReference type="AlphaFoldDB" id="A0A9P6GFN5"/>
<dbReference type="Proteomes" id="UP000756921">
    <property type="component" value="Unassembled WGS sequence"/>
</dbReference>
<evidence type="ECO:0000313" key="2">
    <source>
        <dbReference type="Proteomes" id="UP000756921"/>
    </source>
</evidence>
<accession>A0A9P6GFN5</accession>
<organism evidence="1 2">
    <name type="scientific">Paraphaeosphaeria minitans</name>
    <dbReference type="NCBI Taxonomy" id="565426"/>
    <lineage>
        <taxon>Eukaryota</taxon>
        <taxon>Fungi</taxon>
        <taxon>Dikarya</taxon>
        <taxon>Ascomycota</taxon>
        <taxon>Pezizomycotina</taxon>
        <taxon>Dothideomycetes</taxon>
        <taxon>Pleosporomycetidae</taxon>
        <taxon>Pleosporales</taxon>
        <taxon>Massarineae</taxon>
        <taxon>Didymosphaeriaceae</taxon>
        <taxon>Paraphaeosphaeria</taxon>
    </lineage>
</organism>